<dbReference type="EMBL" id="JAOPJF010000038">
    <property type="protein sequence ID" value="KAK1143602.1"/>
    <property type="molecule type" value="Genomic_DNA"/>
</dbReference>
<gene>
    <name evidence="1" type="ORF">N8T08_006212</name>
</gene>
<organism evidence="1 2">
    <name type="scientific">Aspergillus melleus</name>
    <dbReference type="NCBI Taxonomy" id="138277"/>
    <lineage>
        <taxon>Eukaryota</taxon>
        <taxon>Fungi</taxon>
        <taxon>Dikarya</taxon>
        <taxon>Ascomycota</taxon>
        <taxon>Pezizomycotina</taxon>
        <taxon>Eurotiomycetes</taxon>
        <taxon>Eurotiomycetidae</taxon>
        <taxon>Eurotiales</taxon>
        <taxon>Aspergillaceae</taxon>
        <taxon>Aspergillus</taxon>
        <taxon>Aspergillus subgen. Circumdati</taxon>
    </lineage>
</organism>
<reference evidence="1 2" key="1">
    <citation type="journal article" date="2023" name="ACS Omega">
        <title>Identification of the Neoaspergillic Acid Biosynthesis Gene Cluster by Establishing an In Vitro CRISPR-Ribonucleoprotein Genetic System in Aspergillus melleus.</title>
        <authorList>
            <person name="Yuan B."/>
            <person name="Grau M.F."/>
            <person name="Murata R.M."/>
            <person name="Torok T."/>
            <person name="Venkateswaran K."/>
            <person name="Stajich J.E."/>
            <person name="Wang C.C.C."/>
        </authorList>
    </citation>
    <scope>NUCLEOTIDE SEQUENCE [LARGE SCALE GENOMIC DNA]</scope>
    <source>
        <strain evidence="1 2">IMV 1140</strain>
    </source>
</reference>
<name>A0ACC3B091_9EURO</name>
<dbReference type="Proteomes" id="UP001177260">
    <property type="component" value="Unassembled WGS sequence"/>
</dbReference>
<evidence type="ECO:0000313" key="1">
    <source>
        <dbReference type="EMBL" id="KAK1143602.1"/>
    </source>
</evidence>
<sequence length="568" mass="60681">MKFAAFISTLSLLATATAGTLRPIGDVVKRDPSGSFSLYNHGTTTRAIKLFYADGLAYFGSPSAWSGNVVTDVTFTASNGQVIAHSASGTSLPANTLLYVRPDTNSAAPVGFTGTDTPSDAVTNQFTWYGAWILYQNGNALESIYARDCTAAANIILANSSDLIPFNGCTTITGSVAISPSFSGTFTLDSVRHINGSITMNANKGAGDLIAIEMPGLVEITSITLPQTWGLQRLDLGSLQTVWEELVFIQGASEESWFDLTKLESVGGSLEMAGLWTNVSLPSLRTATALTIATDPSWEISEQARYEPLEIHLPSLREVDWMSIRGHVSILETPNLARIGALNAPEPNGMEVMANYTELQGVFLDGLEEAYGGLLLDGYISRVNLGQMMQTDAAITIQARSLMSIDSGLQDAGVIDLSGEFETINFSNISTAESLTIRTTSSTKCAASLMEVYNNLNSPHEATFCSDDTEAPSSSTSSLGESLDGILDNDDEEGSSTRWTTPSFEDVYGDRDDDTPSSPRNHGIPTAVIVLIPVILGVTCCGLAWCCARHRLQPPHKPQDPHSLASKT</sequence>
<accession>A0ACC3B091</accession>
<protein>
    <submittedName>
        <fullName evidence="1">Uncharacterized protein</fullName>
    </submittedName>
</protein>
<keyword evidence="2" id="KW-1185">Reference proteome</keyword>
<comment type="caution">
    <text evidence="1">The sequence shown here is derived from an EMBL/GenBank/DDBJ whole genome shotgun (WGS) entry which is preliminary data.</text>
</comment>
<evidence type="ECO:0000313" key="2">
    <source>
        <dbReference type="Proteomes" id="UP001177260"/>
    </source>
</evidence>
<proteinExistence type="predicted"/>